<evidence type="ECO:0000313" key="2">
    <source>
        <dbReference type="Proteomes" id="UP001150217"/>
    </source>
</evidence>
<comment type="caution">
    <text evidence="1">The sequence shown here is derived from an EMBL/GenBank/DDBJ whole genome shotgun (WGS) entry which is preliminary data.</text>
</comment>
<dbReference type="Proteomes" id="UP001150217">
    <property type="component" value="Unassembled WGS sequence"/>
</dbReference>
<organism evidence="1 2">
    <name type="scientific">Lentinula lateritia</name>
    <dbReference type="NCBI Taxonomy" id="40482"/>
    <lineage>
        <taxon>Eukaryota</taxon>
        <taxon>Fungi</taxon>
        <taxon>Dikarya</taxon>
        <taxon>Basidiomycota</taxon>
        <taxon>Agaricomycotina</taxon>
        <taxon>Agaricomycetes</taxon>
        <taxon>Agaricomycetidae</taxon>
        <taxon>Agaricales</taxon>
        <taxon>Marasmiineae</taxon>
        <taxon>Omphalotaceae</taxon>
        <taxon>Lentinula</taxon>
    </lineage>
</organism>
<proteinExistence type="predicted"/>
<evidence type="ECO:0000313" key="1">
    <source>
        <dbReference type="EMBL" id="KAJ4501272.1"/>
    </source>
</evidence>
<sequence length="89" mass="9804">MGTKAAIINSHSAAIPPAIHGMDISHYFPSLNIVPSRSTGPITSRITFQNPHFSAVFSQSFLSFVISLDPNNKINPREDITPPWPMYPL</sequence>
<reference evidence="1" key="1">
    <citation type="submission" date="2022-08" db="EMBL/GenBank/DDBJ databases">
        <title>A Global Phylogenomic Analysis of the Shiitake Genus Lentinula.</title>
        <authorList>
            <consortium name="DOE Joint Genome Institute"/>
            <person name="Sierra-Patev S."/>
            <person name="Min B."/>
            <person name="Naranjo-Ortiz M."/>
            <person name="Looney B."/>
            <person name="Konkel Z."/>
            <person name="Slot J.C."/>
            <person name="Sakamoto Y."/>
            <person name="Steenwyk J.L."/>
            <person name="Rokas A."/>
            <person name="Carro J."/>
            <person name="Camarero S."/>
            <person name="Ferreira P."/>
            <person name="Molpeceres G."/>
            <person name="Ruiz-Duenas F.J."/>
            <person name="Serrano A."/>
            <person name="Henrissat B."/>
            <person name="Drula E."/>
            <person name="Hughes K.W."/>
            <person name="Mata J.L."/>
            <person name="Ishikawa N.K."/>
            <person name="Vargas-Isla R."/>
            <person name="Ushijima S."/>
            <person name="Smith C.A."/>
            <person name="Ahrendt S."/>
            <person name="Andreopoulos W."/>
            <person name="He G."/>
            <person name="Labutti K."/>
            <person name="Lipzen A."/>
            <person name="Ng V."/>
            <person name="Riley R."/>
            <person name="Sandor L."/>
            <person name="Barry K."/>
            <person name="Martinez A.T."/>
            <person name="Xiao Y."/>
            <person name="Gibbons J.G."/>
            <person name="Terashima K."/>
            <person name="Grigoriev I.V."/>
            <person name="Hibbett D.S."/>
        </authorList>
    </citation>
    <scope>NUCLEOTIDE SEQUENCE</scope>
    <source>
        <strain evidence="1">RHP3577 ss4</strain>
    </source>
</reference>
<gene>
    <name evidence="1" type="ORF">C8R41DRAFT_197461</name>
</gene>
<accession>A0ABQ8VY06</accession>
<name>A0ABQ8VY06_9AGAR</name>
<keyword evidence="2" id="KW-1185">Reference proteome</keyword>
<dbReference type="EMBL" id="JANVFT010000002">
    <property type="protein sequence ID" value="KAJ4501272.1"/>
    <property type="molecule type" value="Genomic_DNA"/>
</dbReference>
<protein>
    <submittedName>
        <fullName evidence="1">Uncharacterized protein</fullName>
    </submittedName>
</protein>